<dbReference type="GO" id="GO:0042781">
    <property type="term" value="F:3'-tRNA processing endoribonuclease activity"/>
    <property type="evidence" value="ECO:0007669"/>
    <property type="project" value="TreeGrafter"/>
</dbReference>
<keyword evidence="6" id="KW-1185">Reference proteome</keyword>
<dbReference type="Gene3D" id="3.60.15.10">
    <property type="entry name" value="Ribonuclease Z/Hydroxyacylglutathione hydrolase-like"/>
    <property type="match status" value="1"/>
</dbReference>
<sequence length="313" mass="34312">MEVTLLGTGCPAPNLDRAGTALTVSVDGETFLVDCGPRTVYELLRNGIDPGSISELLFTHHHVDHNAAFPHFAISSWTAGRESLRVYGPDGTDDLIDALYTVYDEDLAYRAEVGYDASGIEDIEWIPVEDGSRFERSGTTIDALAVEHSIETYAYRFEGPNGERFVFSGDTRKLDALADFAADADVLVHDAHMSPVGDPPRDSGEEFVYERYQSPYPDEMSEQLAQTHCTPEQAGEIAAAAGVETLVLTHFPPYRDTDAIWRGAADAFDGRILVGHDGLEIDVANAVPTDDQRESLPAESPRVGASRDRYYEH</sequence>
<dbReference type="PANTHER" id="PTHR46018:SF2">
    <property type="entry name" value="ZINC PHOSPHODIESTERASE ELAC PROTEIN 1"/>
    <property type="match status" value="1"/>
</dbReference>
<dbReference type="CDD" id="cd07719">
    <property type="entry name" value="arylsulfatase_AtsA-like_MBL-fold"/>
    <property type="match status" value="1"/>
</dbReference>
<accession>A0A1H6CNV7</accession>
<dbReference type="GeneID" id="39859276"/>
<dbReference type="KEGG" id="hlm:DV707_14235"/>
<evidence type="ECO:0000256" key="2">
    <source>
        <dbReference type="SAM" id="MobiDB-lite"/>
    </source>
</evidence>
<dbReference type="OrthoDB" id="73420at2157"/>
<reference evidence="4 7" key="2">
    <citation type="journal article" date="2019" name="Nat. Commun.">
        <title>A new type of DNA phosphorothioation-based antiviral system in archaea.</title>
        <authorList>
            <person name="Xiong L."/>
            <person name="Liu S."/>
            <person name="Chen S."/>
            <person name="Xiao Y."/>
            <person name="Zhu B."/>
            <person name="Gao Y."/>
            <person name="Zhang Y."/>
            <person name="Chen B."/>
            <person name="Luo J."/>
            <person name="Deng Z."/>
            <person name="Chen X."/>
            <person name="Wang L."/>
            <person name="Chen S."/>
        </authorList>
    </citation>
    <scope>NUCLEOTIDE SEQUENCE [LARGE SCALE GENOMIC DNA]</scope>
    <source>
        <strain evidence="4 7">CGMCC 1.10331</strain>
    </source>
</reference>
<dbReference type="PANTHER" id="PTHR46018">
    <property type="entry name" value="ZINC PHOSPHODIESTERASE ELAC PROTEIN 1"/>
    <property type="match status" value="1"/>
</dbReference>
<dbReference type="EMBL" id="FNVN01000008">
    <property type="protein sequence ID" value="SEG74275.1"/>
    <property type="molecule type" value="Genomic_DNA"/>
</dbReference>
<dbReference type="Proteomes" id="UP000296733">
    <property type="component" value="Chromosome"/>
</dbReference>
<dbReference type="SUPFAM" id="SSF56281">
    <property type="entry name" value="Metallo-hydrolase/oxidoreductase"/>
    <property type="match status" value="1"/>
</dbReference>
<evidence type="ECO:0000313" key="4">
    <source>
        <dbReference type="EMBL" id="QCC48722.1"/>
    </source>
</evidence>
<evidence type="ECO:0000313" key="6">
    <source>
        <dbReference type="Proteomes" id="UP000236740"/>
    </source>
</evidence>
<proteinExistence type="predicted"/>
<evidence type="ECO:0000313" key="7">
    <source>
        <dbReference type="Proteomes" id="UP000296733"/>
    </source>
</evidence>
<protein>
    <submittedName>
        <fullName evidence="4">MBL fold metallo-hydrolase</fullName>
    </submittedName>
    <submittedName>
        <fullName evidence="5">Ribonuclease BN, tRNA processing enzyme</fullName>
    </submittedName>
</protein>
<organism evidence="5 6">
    <name type="scientific">Halobellus limi</name>
    <dbReference type="NCBI Taxonomy" id="699433"/>
    <lineage>
        <taxon>Archaea</taxon>
        <taxon>Methanobacteriati</taxon>
        <taxon>Methanobacteriota</taxon>
        <taxon>Stenosarchaea group</taxon>
        <taxon>Halobacteria</taxon>
        <taxon>Halobacteriales</taxon>
        <taxon>Haloferacaceae</taxon>
        <taxon>Halobellus</taxon>
    </lineage>
</organism>
<dbReference type="Proteomes" id="UP000236740">
    <property type="component" value="Unassembled WGS sequence"/>
</dbReference>
<gene>
    <name evidence="4" type="ORF">DV707_14235</name>
    <name evidence="5" type="ORF">SAMN04488133_3575</name>
</gene>
<evidence type="ECO:0000313" key="5">
    <source>
        <dbReference type="EMBL" id="SEG74275.1"/>
    </source>
</evidence>
<feature type="region of interest" description="Disordered" evidence="2">
    <location>
        <begin position="288"/>
        <end position="313"/>
    </location>
</feature>
<evidence type="ECO:0000256" key="1">
    <source>
        <dbReference type="ARBA" id="ARBA00022801"/>
    </source>
</evidence>
<dbReference type="InterPro" id="IPR036866">
    <property type="entry name" value="RibonucZ/Hydroxyglut_hydro"/>
</dbReference>
<dbReference type="AlphaFoldDB" id="A0A1H6CNV7"/>
<dbReference type="InterPro" id="IPR044094">
    <property type="entry name" value="AtsA-like_MBL-fold"/>
</dbReference>
<dbReference type="RefSeq" id="WP_103993108.1">
    <property type="nucleotide sequence ID" value="NZ_CP031311.1"/>
</dbReference>
<dbReference type="Pfam" id="PF12706">
    <property type="entry name" value="Lactamase_B_2"/>
    <property type="match status" value="1"/>
</dbReference>
<feature type="domain" description="Metallo-beta-lactamase" evidence="3">
    <location>
        <begin position="18"/>
        <end position="228"/>
    </location>
</feature>
<dbReference type="SMART" id="SM00849">
    <property type="entry name" value="Lactamase_B"/>
    <property type="match status" value="1"/>
</dbReference>
<reference evidence="5 6" key="1">
    <citation type="submission" date="2016-10" db="EMBL/GenBank/DDBJ databases">
        <authorList>
            <person name="de Groot N.N."/>
        </authorList>
    </citation>
    <scope>NUCLEOTIDE SEQUENCE [LARGE SCALE GENOMIC DNA]</scope>
    <source>
        <strain evidence="5 6">CGMCC 1.10331</strain>
    </source>
</reference>
<dbReference type="EMBL" id="CP031311">
    <property type="protein sequence ID" value="QCC48722.1"/>
    <property type="molecule type" value="Genomic_DNA"/>
</dbReference>
<dbReference type="InterPro" id="IPR001279">
    <property type="entry name" value="Metallo-B-lactamas"/>
</dbReference>
<evidence type="ECO:0000259" key="3">
    <source>
        <dbReference type="SMART" id="SM00849"/>
    </source>
</evidence>
<keyword evidence="1 4" id="KW-0378">Hydrolase</keyword>
<name>A0A1H6CNV7_9EURY</name>